<dbReference type="EMBL" id="CM004480">
    <property type="protein sequence ID" value="OCT68016.1"/>
    <property type="molecule type" value="Genomic_DNA"/>
</dbReference>
<evidence type="ECO:0000313" key="2">
    <source>
        <dbReference type="Proteomes" id="UP000694892"/>
    </source>
</evidence>
<gene>
    <name evidence="1" type="ORF">XELAEV_18039312mg</name>
</gene>
<evidence type="ECO:0000313" key="1">
    <source>
        <dbReference type="EMBL" id="OCT68016.1"/>
    </source>
</evidence>
<protein>
    <submittedName>
        <fullName evidence="1">Uncharacterized protein</fullName>
    </submittedName>
</protein>
<organism evidence="1 2">
    <name type="scientific">Xenopus laevis</name>
    <name type="common">African clawed frog</name>
    <dbReference type="NCBI Taxonomy" id="8355"/>
    <lineage>
        <taxon>Eukaryota</taxon>
        <taxon>Metazoa</taxon>
        <taxon>Chordata</taxon>
        <taxon>Craniata</taxon>
        <taxon>Vertebrata</taxon>
        <taxon>Euteleostomi</taxon>
        <taxon>Amphibia</taxon>
        <taxon>Batrachia</taxon>
        <taxon>Anura</taxon>
        <taxon>Pipoidea</taxon>
        <taxon>Pipidae</taxon>
        <taxon>Xenopodinae</taxon>
        <taxon>Xenopus</taxon>
        <taxon>Xenopus</taxon>
    </lineage>
</organism>
<reference evidence="2" key="1">
    <citation type="journal article" date="2016" name="Nature">
        <title>Genome evolution in the allotetraploid frog Xenopus laevis.</title>
        <authorList>
            <person name="Session A.M."/>
            <person name="Uno Y."/>
            <person name="Kwon T."/>
            <person name="Chapman J.A."/>
            <person name="Toyoda A."/>
            <person name="Takahashi S."/>
            <person name="Fukui A."/>
            <person name="Hikosaka A."/>
            <person name="Suzuki A."/>
            <person name="Kondo M."/>
            <person name="van Heeringen S.J."/>
            <person name="Quigley I."/>
            <person name="Heinz S."/>
            <person name="Ogino H."/>
            <person name="Ochi H."/>
            <person name="Hellsten U."/>
            <person name="Lyons J.B."/>
            <person name="Simakov O."/>
            <person name="Putnam N."/>
            <person name="Stites J."/>
            <person name="Kuroki Y."/>
            <person name="Tanaka T."/>
            <person name="Michiue T."/>
            <person name="Watanabe M."/>
            <person name="Bogdanovic O."/>
            <person name="Lister R."/>
            <person name="Georgiou G."/>
            <person name="Paranjpe S.S."/>
            <person name="van Kruijsbergen I."/>
            <person name="Shu S."/>
            <person name="Carlson J."/>
            <person name="Kinoshita T."/>
            <person name="Ohta Y."/>
            <person name="Mawaribuchi S."/>
            <person name="Jenkins J."/>
            <person name="Grimwood J."/>
            <person name="Schmutz J."/>
            <person name="Mitros T."/>
            <person name="Mozaffari S.V."/>
            <person name="Suzuki Y."/>
            <person name="Haramoto Y."/>
            <person name="Yamamoto T.S."/>
            <person name="Takagi C."/>
            <person name="Heald R."/>
            <person name="Miller K."/>
            <person name="Haudenschild C."/>
            <person name="Kitzman J."/>
            <person name="Nakayama T."/>
            <person name="Izutsu Y."/>
            <person name="Robert J."/>
            <person name="Fortriede J."/>
            <person name="Burns K."/>
            <person name="Lotay V."/>
            <person name="Karimi K."/>
            <person name="Yasuoka Y."/>
            <person name="Dichmann D.S."/>
            <person name="Flajnik M.F."/>
            <person name="Houston D.W."/>
            <person name="Shendure J."/>
            <person name="DuPasquier L."/>
            <person name="Vize P.D."/>
            <person name="Zorn A.M."/>
            <person name="Ito M."/>
            <person name="Marcotte E.M."/>
            <person name="Wallingford J.B."/>
            <person name="Ito Y."/>
            <person name="Asashima M."/>
            <person name="Ueno N."/>
            <person name="Matsuda Y."/>
            <person name="Veenstra G.J."/>
            <person name="Fujiyama A."/>
            <person name="Harland R.M."/>
            <person name="Taira M."/>
            <person name="Rokhsar D.S."/>
        </authorList>
    </citation>
    <scope>NUCLEOTIDE SEQUENCE [LARGE SCALE GENOMIC DNA]</scope>
    <source>
        <strain evidence="2">J</strain>
    </source>
</reference>
<dbReference type="AlphaFoldDB" id="A0A974C8G9"/>
<proteinExistence type="predicted"/>
<sequence>MVKAETNRSLEGTFGTKTWRCLFELAHNVSLELSTAFTSLSMTRGKIDVQQMCLLSVTHSLFFLLSDAAVRDHWDKLGASPVLSSFLICTWDFSLQSV</sequence>
<name>A0A974C8G9_XENLA</name>
<dbReference type="Proteomes" id="UP000694892">
    <property type="component" value="Chromosome 8L"/>
</dbReference>
<accession>A0A974C8G9</accession>